<evidence type="ECO:0000256" key="6">
    <source>
        <dbReference type="SAM" id="Phobius"/>
    </source>
</evidence>
<feature type="transmembrane region" description="Helical" evidence="6">
    <location>
        <begin position="361"/>
        <end position="384"/>
    </location>
</feature>
<feature type="transmembrane region" description="Helical" evidence="6">
    <location>
        <begin position="404"/>
        <end position="421"/>
    </location>
</feature>
<dbReference type="PANTHER" id="PTHR23501:SF191">
    <property type="entry name" value="VACUOLAR BASIC AMINO ACID TRANSPORTER 4"/>
    <property type="match status" value="1"/>
</dbReference>
<keyword evidence="2" id="KW-0813">Transport</keyword>
<reference evidence="8" key="2">
    <citation type="submission" date="2023-12" db="EMBL/GenBank/DDBJ databases">
        <authorList>
            <person name="Sun Q."/>
            <person name="Inoue M."/>
        </authorList>
    </citation>
    <scope>NUCLEOTIDE SEQUENCE</scope>
    <source>
        <strain evidence="8">JCM 17590</strain>
    </source>
</reference>
<evidence type="ECO:0000313" key="8">
    <source>
        <dbReference type="EMBL" id="GAA4158837.1"/>
    </source>
</evidence>
<evidence type="ECO:0000256" key="2">
    <source>
        <dbReference type="ARBA" id="ARBA00022448"/>
    </source>
</evidence>
<dbReference type="InterPro" id="IPR036259">
    <property type="entry name" value="MFS_trans_sf"/>
</dbReference>
<feature type="transmembrane region" description="Helical" evidence="6">
    <location>
        <begin position="228"/>
        <end position="250"/>
    </location>
</feature>
<dbReference type="RefSeq" id="WP_344790871.1">
    <property type="nucleotide sequence ID" value="NZ_BAABBV010000001.1"/>
</dbReference>
<dbReference type="Pfam" id="PF07690">
    <property type="entry name" value="MFS_1"/>
    <property type="match status" value="1"/>
</dbReference>
<feature type="transmembrane region" description="Helical" evidence="6">
    <location>
        <begin position="441"/>
        <end position="463"/>
    </location>
</feature>
<gene>
    <name evidence="8" type="ORF">GCM10022286_12350</name>
</gene>
<keyword evidence="9" id="KW-1185">Reference proteome</keyword>
<evidence type="ECO:0000259" key="7">
    <source>
        <dbReference type="PROSITE" id="PS50850"/>
    </source>
</evidence>
<dbReference type="EMBL" id="BAABBV010000001">
    <property type="protein sequence ID" value="GAA4158837.1"/>
    <property type="molecule type" value="Genomic_DNA"/>
</dbReference>
<sequence>MPERSSGVGLRSERGPVLLSQMLATGLVALDSTIIATASTSIAKDLGHFQQLPWLFSVYLLAQAVVVPIYGRLADVLGRKNTLLFGIAVFLLGSILCGAAWSMPVLIAARVIQGLGAGAVMPVSMTITADLYTLQERAKVQGYLASVWAIASVVGPTLGGVFAQFGLWRWIFWINLPLGAVAVFMLWRSYHEKRAAGEREPIDYLGAVLLGAGTTMLLLGLLEGGQSWAWGSALGVGIFLLAAVLLAAFVYVELRTEHPIFSLALLKRRVIAASTIASLMVGVVVLGLSTYVPIYAQNVLGFGALIAGLALAALTIGWPAAASQAGRLYLRWGFRVTSVVGSLLVVVGTALTLLLGAHSSIWLVALFCFVIGCGMGFTAVPSLIAAQSSAGPNERGAVTGTNMFARSMGSAIGVAIFGAIVNSRVTLNLAGVPEGPGLSAAMHLVYLSIFFVALVLLAAVLFLPAHRRESAQQSDAAEAVAA</sequence>
<dbReference type="InterPro" id="IPR011701">
    <property type="entry name" value="MFS"/>
</dbReference>
<feature type="transmembrane region" description="Helical" evidence="6">
    <location>
        <begin position="54"/>
        <end position="71"/>
    </location>
</feature>
<feature type="transmembrane region" description="Helical" evidence="6">
    <location>
        <begin position="83"/>
        <end position="101"/>
    </location>
</feature>
<evidence type="ECO:0000313" key="9">
    <source>
        <dbReference type="Proteomes" id="UP001415169"/>
    </source>
</evidence>
<dbReference type="PRINTS" id="PR01036">
    <property type="entry name" value="TCRTETB"/>
</dbReference>
<name>A0ABP7ZIE8_9MICO</name>
<keyword evidence="4 6" id="KW-1133">Transmembrane helix</keyword>
<comment type="caution">
    <text evidence="8">The sequence shown here is derived from an EMBL/GenBank/DDBJ whole genome shotgun (WGS) entry which is preliminary data.</text>
</comment>
<organism evidence="8 9">
    <name type="scientific">Gryllotalpicola daejeonensis</name>
    <dbReference type="NCBI Taxonomy" id="993087"/>
    <lineage>
        <taxon>Bacteria</taxon>
        <taxon>Bacillati</taxon>
        <taxon>Actinomycetota</taxon>
        <taxon>Actinomycetes</taxon>
        <taxon>Micrococcales</taxon>
        <taxon>Microbacteriaceae</taxon>
        <taxon>Gryllotalpicola</taxon>
    </lineage>
</organism>
<dbReference type="SUPFAM" id="SSF103473">
    <property type="entry name" value="MFS general substrate transporter"/>
    <property type="match status" value="2"/>
</dbReference>
<evidence type="ECO:0000256" key="3">
    <source>
        <dbReference type="ARBA" id="ARBA00022692"/>
    </source>
</evidence>
<feature type="transmembrane region" description="Helical" evidence="6">
    <location>
        <begin position="202"/>
        <end position="222"/>
    </location>
</feature>
<dbReference type="CDD" id="cd17502">
    <property type="entry name" value="MFS_Azr1_MDR_like"/>
    <property type="match status" value="1"/>
</dbReference>
<proteinExistence type="predicted"/>
<feature type="transmembrane region" description="Helical" evidence="6">
    <location>
        <begin position="143"/>
        <end position="164"/>
    </location>
</feature>
<evidence type="ECO:0000256" key="4">
    <source>
        <dbReference type="ARBA" id="ARBA00022989"/>
    </source>
</evidence>
<reference evidence="8" key="1">
    <citation type="journal article" date="2014" name="Int. J. Syst. Evol. Microbiol.">
        <title>Complete genome of a new Firmicutes species belonging to the dominant human colonic microbiota ('Ruminococcus bicirculans') reveals two chromosomes and a selective capacity to utilize plant glucans.</title>
        <authorList>
            <consortium name="NISC Comparative Sequencing Program"/>
            <person name="Wegmann U."/>
            <person name="Louis P."/>
            <person name="Goesmann A."/>
            <person name="Henrissat B."/>
            <person name="Duncan S.H."/>
            <person name="Flint H.J."/>
        </authorList>
    </citation>
    <scope>NUCLEOTIDE SEQUENCE</scope>
    <source>
        <strain evidence="8">JCM 17590</strain>
    </source>
</reference>
<evidence type="ECO:0000256" key="1">
    <source>
        <dbReference type="ARBA" id="ARBA00004429"/>
    </source>
</evidence>
<dbReference type="PANTHER" id="PTHR23501">
    <property type="entry name" value="MAJOR FACILITATOR SUPERFAMILY"/>
    <property type="match status" value="1"/>
</dbReference>
<feature type="transmembrane region" description="Helical" evidence="6">
    <location>
        <begin position="107"/>
        <end position="131"/>
    </location>
</feature>
<feature type="domain" description="Major facilitator superfamily (MFS) profile" evidence="7">
    <location>
        <begin position="17"/>
        <end position="468"/>
    </location>
</feature>
<feature type="transmembrane region" description="Helical" evidence="6">
    <location>
        <begin position="300"/>
        <end position="320"/>
    </location>
</feature>
<dbReference type="Proteomes" id="UP001415169">
    <property type="component" value="Unassembled WGS sequence"/>
</dbReference>
<protein>
    <submittedName>
        <fullName evidence="8">MDR family MFS transporter</fullName>
    </submittedName>
</protein>
<dbReference type="InterPro" id="IPR020846">
    <property type="entry name" value="MFS_dom"/>
</dbReference>
<feature type="transmembrane region" description="Helical" evidence="6">
    <location>
        <begin position="332"/>
        <end position="355"/>
    </location>
</feature>
<dbReference type="Gene3D" id="1.20.1720.10">
    <property type="entry name" value="Multidrug resistance protein D"/>
    <property type="match status" value="1"/>
</dbReference>
<comment type="subcellular location">
    <subcellularLocation>
        <location evidence="1">Cell inner membrane</location>
        <topology evidence="1">Multi-pass membrane protein</topology>
    </subcellularLocation>
</comment>
<accession>A0ABP7ZIE8</accession>
<keyword evidence="3 6" id="KW-0812">Transmembrane</keyword>
<feature type="transmembrane region" description="Helical" evidence="6">
    <location>
        <begin position="170"/>
        <end position="190"/>
    </location>
</feature>
<dbReference type="Gene3D" id="1.20.1250.20">
    <property type="entry name" value="MFS general substrate transporter like domains"/>
    <property type="match status" value="1"/>
</dbReference>
<feature type="transmembrane region" description="Helical" evidence="6">
    <location>
        <begin position="270"/>
        <end position="294"/>
    </location>
</feature>
<keyword evidence="5 6" id="KW-0472">Membrane</keyword>
<evidence type="ECO:0000256" key="5">
    <source>
        <dbReference type="ARBA" id="ARBA00023136"/>
    </source>
</evidence>
<dbReference type="PROSITE" id="PS50850">
    <property type="entry name" value="MFS"/>
    <property type="match status" value="1"/>
</dbReference>